<evidence type="ECO:0000256" key="1">
    <source>
        <dbReference type="SAM" id="MobiDB-lite"/>
    </source>
</evidence>
<evidence type="ECO:0000313" key="2">
    <source>
        <dbReference type="EMBL" id="EGZ04549.1"/>
    </source>
</evidence>
<dbReference type="GO" id="GO:0016620">
    <property type="term" value="F:oxidoreductase activity, acting on the aldehyde or oxo group of donors, NAD or NADP as acceptor"/>
    <property type="evidence" value="ECO:0007669"/>
    <property type="project" value="InterPro"/>
</dbReference>
<organism evidence="2 3">
    <name type="scientific">Phytophthora sojae (strain P6497)</name>
    <name type="common">Soybean stem and root rot agent</name>
    <name type="synonym">Phytophthora megasperma f. sp. glycines</name>
    <dbReference type="NCBI Taxonomy" id="1094619"/>
    <lineage>
        <taxon>Eukaryota</taxon>
        <taxon>Sar</taxon>
        <taxon>Stramenopiles</taxon>
        <taxon>Oomycota</taxon>
        <taxon>Peronosporomycetes</taxon>
        <taxon>Peronosporales</taxon>
        <taxon>Peronosporaceae</taxon>
        <taxon>Phytophthora</taxon>
    </lineage>
</organism>
<protein>
    <submittedName>
        <fullName evidence="2">Uncharacterized protein</fullName>
    </submittedName>
</protein>
<feature type="region of interest" description="Disordered" evidence="1">
    <location>
        <begin position="415"/>
        <end position="450"/>
    </location>
</feature>
<gene>
    <name evidence="2" type="ORF">PHYSODRAFT_308209</name>
</gene>
<sequence length="909" mass="101248">MQANVGRKVCCLMRFGKFSDTDSASSLCCTCPRCSPRAPLCPPSCRRPRCMRSRRATREPKATDEHRVAQATVNCVAVYEERVAAPTNAQTQMSPPADATVAKERHEGAPLNRRLPDLPQAHAHVREAPQPAASADSARLIPLKYINYSVTLLQYVSRGTGRRSRQLVDPEVNRYEVNVTRALLTHNHRVDKETYQQYSNARLGLSDELLSCVELMHKTSVKPKEIRSYIIENSSCTPTFKDRPKPACCRTEHPRETLREYRLATAAAANKDPPEPVEPTTQFKVAHAVGKAVATMLAGIPATEFAGAFCVMEVATNIVRERRAEAAAKLAAASEEVESETTTDDDASLSVASAGVPSVDDPGPKSLGGWNVFDKDTSRQGRDQRQTQDLEAQLLTRRPFNNLEIPSTQHRLHRKCGCNDQSSATTRRSWREAGAVHPSGAGPPSSASNHGRALAISHIVEWHVERVKKLKIGPPHEEGANLGPLIGPEDAVTNGATALVGGQRRDIGRNFYEATVLAHFTTEEEVIEMANSTEAGRAGYFTRRTCRERGVWLLRWTARASVSSVFCFNCTCILSKAPFQRAAIPTDRLALGFTFRAMQVLDRVARRRKPHRTSVYDEEAQPRAADKTLPKILPRSSSEDALPSRRQESRRFSMDHKVTTYYTRRECQRQDGQSAPEDMFERKEEAPSNIVIKVAELLDTERMQYGNDAFSFDNVGQNSVVIAPAEVYTDQMVSYGRFTGQTQLKKCCLKRIFGETRLGYSLGRLSIFSTFLVNRQPSKSKVRVKIGDVGTFGFEHNAEVTLVVSFLEIYCDRVRDLTRAFLELRVPQGIASINIVGATVKPLTQPREFVLSAASARILRESKRTTTTKKACSTNTTNSKYSDYTVTGCLDYVLQQTLRSMRMLKRRSL</sequence>
<dbReference type="EMBL" id="JH159179">
    <property type="protein sequence ID" value="EGZ04549.1"/>
    <property type="molecule type" value="Genomic_DNA"/>
</dbReference>
<dbReference type="InParanoid" id="G5AIT6"/>
<reference evidence="2 3" key="1">
    <citation type="journal article" date="2006" name="Science">
        <title>Phytophthora genome sequences uncover evolutionary origins and mechanisms of pathogenesis.</title>
        <authorList>
            <person name="Tyler B.M."/>
            <person name="Tripathy S."/>
            <person name="Zhang X."/>
            <person name="Dehal P."/>
            <person name="Jiang R.H."/>
            <person name="Aerts A."/>
            <person name="Arredondo F.D."/>
            <person name="Baxter L."/>
            <person name="Bensasson D."/>
            <person name="Beynon J.L."/>
            <person name="Chapman J."/>
            <person name="Damasceno C.M."/>
            <person name="Dorrance A.E."/>
            <person name="Dou D."/>
            <person name="Dickerman A.W."/>
            <person name="Dubchak I.L."/>
            <person name="Garbelotto M."/>
            <person name="Gijzen M."/>
            <person name="Gordon S.G."/>
            <person name="Govers F."/>
            <person name="Grunwald N.J."/>
            <person name="Huang W."/>
            <person name="Ivors K.L."/>
            <person name="Jones R.W."/>
            <person name="Kamoun S."/>
            <person name="Krampis K."/>
            <person name="Lamour K.H."/>
            <person name="Lee M.K."/>
            <person name="McDonald W.H."/>
            <person name="Medina M."/>
            <person name="Meijer H.J."/>
            <person name="Nordberg E.K."/>
            <person name="Maclean D.J."/>
            <person name="Ospina-Giraldo M.D."/>
            <person name="Morris P.F."/>
            <person name="Phuntumart V."/>
            <person name="Putnam N.H."/>
            <person name="Rash S."/>
            <person name="Rose J.K."/>
            <person name="Sakihama Y."/>
            <person name="Salamov A.A."/>
            <person name="Savidor A."/>
            <person name="Scheuring C.F."/>
            <person name="Smith B.M."/>
            <person name="Sobral B.W."/>
            <person name="Terry A."/>
            <person name="Torto-Alalibo T.A."/>
            <person name="Win J."/>
            <person name="Xu Z."/>
            <person name="Zhang H."/>
            <person name="Grigoriev I.V."/>
            <person name="Rokhsar D.S."/>
            <person name="Boore J.L."/>
        </authorList>
    </citation>
    <scope>NUCLEOTIDE SEQUENCE [LARGE SCALE GENOMIC DNA]</scope>
    <source>
        <strain evidence="2 3">P6497</strain>
    </source>
</reference>
<evidence type="ECO:0000313" key="3">
    <source>
        <dbReference type="Proteomes" id="UP000002640"/>
    </source>
</evidence>
<keyword evidence="3" id="KW-1185">Reference proteome</keyword>
<dbReference type="AlphaFoldDB" id="G5AIT6"/>
<dbReference type="InterPro" id="IPR016163">
    <property type="entry name" value="Ald_DH_C"/>
</dbReference>
<dbReference type="RefSeq" id="XP_009539987.1">
    <property type="nucleotide sequence ID" value="XM_009541692.1"/>
</dbReference>
<feature type="compositionally biased region" description="Basic and acidic residues" evidence="1">
    <location>
        <begin position="373"/>
        <end position="387"/>
    </location>
</feature>
<dbReference type="SUPFAM" id="SSF53720">
    <property type="entry name" value="ALDH-like"/>
    <property type="match status" value="1"/>
</dbReference>
<feature type="compositionally biased region" description="Acidic residues" evidence="1">
    <location>
        <begin position="335"/>
        <end position="347"/>
    </location>
</feature>
<feature type="region of interest" description="Disordered" evidence="1">
    <location>
        <begin position="332"/>
        <end position="387"/>
    </location>
</feature>
<dbReference type="Proteomes" id="UP000002640">
    <property type="component" value="Unassembled WGS sequence"/>
</dbReference>
<proteinExistence type="predicted"/>
<dbReference type="Gene3D" id="3.40.309.10">
    <property type="entry name" value="Aldehyde Dehydrogenase, Chain A, domain 2"/>
    <property type="match status" value="1"/>
</dbReference>
<feature type="region of interest" description="Disordered" evidence="1">
    <location>
        <begin position="611"/>
        <end position="650"/>
    </location>
</feature>
<dbReference type="InterPro" id="IPR016161">
    <property type="entry name" value="Ald_DH/histidinol_DH"/>
</dbReference>
<dbReference type="STRING" id="1094619.G5AIT6"/>
<accession>G5AIT6</accession>
<name>G5AIT6_PHYSP</name>
<dbReference type="GeneID" id="20643002"/>
<feature type="compositionally biased region" description="Basic and acidic residues" evidence="1">
    <location>
        <begin position="620"/>
        <end position="629"/>
    </location>
</feature>
<dbReference type="KEGG" id="psoj:PHYSODRAFT_308209"/>
<feature type="compositionally biased region" description="Low complexity" evidence="1">
    <location>
        <begin position="433"/>
        <end position="450"/>
    </location>
</feature>